<reference evidence="1 2" key="1">
    <citation type="submission" date="2013-08" db="EMBL/GenBank/DDBJ databases">
        <authorList>
            <person name="Trees D."/>
        </authorList>
    </citation>
    <scope>NUCLEOTIDE SEQUENCE [LARGE SCALE GENOMIC DNA]</scope>
    <source>
        <strain evidence="1 2">3502</strain>
    </source>
</reference>
<evidence type="ECO:0000313" key="2">
    <source>
        <dbReference type="Proteomes" id="UP000223296"/>
    </source>
</evidence>
<accession>A0AA44UAU1</accession>
<sequence>MTIWKFPEIQKQAKPDELDFRTRKNNKINKTMR</sequence>
<dbReference type="EMBL" id="AVBE01000002">
    <property type="protein sequence ID" value="PHJ36497.1"/>
    <property type="molecule type" value="Genomic_DNA"/>
</dbReference>
<name>A0AA44UAU1_NEIGO</name>
<dbReference type="AlphaFoldDB" id="A0AA44UAU1"/>
<proteinExistence type="predicted"/>
<organism evidence="1 2">
    <name type="scientific">Neisseria gonorrhoeae 3502</name>
    <dbReference type="NCBI Taxonomy" id="1193404"/>
    <lineage>
        <taxon>Bacteria</taxon>
        <taxon>Pseudomonadati</taxon>
        <taxon>Pseudomonadota</taxon>
        <taxon>Betaproteobacteria</taxon>
        <taxon>Neisseriales</taxon>
        <taxon>Neisseriaceae</taxon>
        <taxon>Neisseria</taxon>
    </lineage>
</organism>
<gene>
    <name evidence="1" type="ORF">N776_11460</name>
</gene>
<evidence type="ECO:0000313" key="1">
    <source>
        <dbReference type="EMBL" id="PHJ36497.1"/>
    </source>
</evidence>
<protein>
    <submittedName>
        <fullName evidence="1">Uncharacterized protein</fullName>
    </submittedName>
</protein>
<comment type="caution">
    <text evidence="1">The sequence shown here is derived from an EMBL/GenBank/DDBJ whole genome shotgun (WGS) entry which is preliminary data.</text>
</comment>
<dbReference type="Proteomes" id="UP000223296">
    <property type="component" value="Unassembled WGS sequence"/>
</dbReference>